<dbReference type="EMBL" id="CM047899">
    <property type="protein sequence ID" value="KAJ0102274.1"/>
    <property type="molecule type" value="Genomic_DNA"/>
</dbReference>
<proteinExistence type="predicted"/>
<evidence type="ECO:0000313" key="2">
    <source>
        <dbReference type="Proteomes" id="UP001164250"/>
    </source>
</evidence>
<name>A0ACC1BT74_9ROSI</name>
<dbReference type="Proteomes" id="UP001164250">
    <property type="component" value="Chromosome 3"/>
</dbReference>
<comment type="caution">
    <text evidence="1">The sequence shown here is derived from an EMBL/GenBank/DDBJ whole genome shotgun (WGS) entry which is preliminary data.</text>
</comment>
<gene>
    <name evidence="1" type="ORF">Patl1_05836</name>
</gene>
<reference evidence="2" key="1">
    <citation type="journal article" date="2023" name="G3 (Bethesda)">
        <title>Genome assembly and association tests identify interacting loci associated with vigor, precocity, and sex in interspecific pistachio rootstocks.</title>
        <authorList>
            <person name="Palmer W."/>
            <person name="Jacygrad E."/>
            <person name="Sagayaradj S."/>
            <person name="Cavanaugh K."/>
            <person name="Han R."/>
            <person name="Bertier L."/>
            <person name="Beede B."/>
            <person name="Kafkas S."/>
            <person name="Golino D."/>
            <person name="Preece J."/>
            <person name="Michelmore R."/>
        </authorList>
    </citation>
    <scope>NUCLEOTIDE SEQUENCE [LARGE SCALE GENOMIC DNA]</scope>
</reference>
<accession>A0ACC1BT74</accession>
<evidence type="ECO:0000313" key="1">
    <source>
        <dbReference type="EMBL" id="KAJ0102274.1"/>
    </source>
</evidence>
<organism evidence="1 2">
    <name type="scientific">Pistacia atlantica</name>
    <dbReference type="NCBI Taxonomy" id="434234"/>
    <lineage>
        <taxon>Eukaryota</taxon>
        <taxon>Viridiplantae</taxon>
        <taxon>Streptophyta</taxon>
        <taxon>Embryophyta</taxon>
        <taxon>Tracheophyta</taxon>
        <taxon>Spermatophyta</taxon>
        <taxon>Magnoliopsida</taxon>
        <taxon>eudicotyledons</taxon>
        <taxon>Gunneridae</taxon>
        <taxon>Pentapetalae</taxon>
        <taxon>rosids</taxon>
        <taxon>malvids</taxon>
        <taxon>Sapindales</taxon>
        <taxon>Anacardiaceae</taxon>
        <taxon>Pistacia</taxon>
    </lineage>
</organism>
<keyword evidence="2" id="KW-1185">Reference proteome</keyword>
<protein>
    <submittedName>
        <fullName evidence="1">Uncharacterized protein</fullName>
    </submittedName>
</protein>
<sequence>MEGIAEGGQYKKFEVNHSGVSNFWGGARTFRDGDIAKAANTQGSIVV</sequence>